<accession>A0A8I3AWL8</accession>
<dbReference type="OrthoDB" id="4845462at2759"/>
<gene>
    <name evidence="3" type="ORF">HYQ45_002005</name>
</gene>
<feature type="transmembrane region" description="Helical" evidence="2">
    <location>
        <begin position="616"/>
        <end position="642"/>
    </location>
</feature>
<protein>
    <submittedName>
        <fullName evidence="3">Uncharacterized protein</fullName>
    </submittedName>
</protein>
<comment type="caution">
    <text evidence="3">The sequence shown here is derived from an EMBL/GenBank/DDBJ whole genome shotgun (WGS) entry which is preliminary data.</text>
</comment>
<keyword evidence="2" id="KW-1133">Transmembrane helix</keyword>
<name>A0A8I3AWL8_VERLO</name>
<evidence type="ECO:0000313" key="3">
    <source>
        <dbReference type="EMBL" id="KAG7141355.1"/>
    </source>
</evidence>
<organism evidence="3 4">
    <name type="scientific">Verticillium longisporum</name>
    <name type="common">Verticillium dahliae var. longisporum</name>
    <dbReference type="NCBI Taxonomy" id="100787"/>
    <lineage>
        <taxon>Eukaryota</taxon>
        <taxon>Fungi</taxon>
        <taxon>Dikarya</taxon>
        <taxon>Ascomycota</taxon>
        <taxon>Pezizomycotina</taxon>
        <taxon>Sordariomycetes</taxon>
        <taxon>Hypocreomycetidae</taxon>
        <taxon>Glomerellales</taxon>
        <taxon>Plectosphaerellaceae</taxon>
        <taxon>Verticillium</taxon>
    </lineage>
</organism>
<sequence length="695" mass="75652">MAQQGIPNGDSVPSVGDPIPMVTLPSRVTANASPSDASPNTTEGTIHPSAISQAPPTGSPADVSQDAPQGPNSTPPIVDSPDGALDPAIIAPSADDCAAASYPDTCPSTNSVFASLEYPRPISSGAGFLTINTDYFASSKHCNPSSFASCFSSFQSNYLNNSCRANTAARNLDRCPSYTQWRVHSEQCTNKDFPNPRSPDRWPALVRPVGYALVHVRLIAHVASQVPRLAACQSFDFDSLGNLGWEKLYWGPILHRNANLLTHLVMTSGLAGWWVVLRNPPKNGSPSPSRLVNLLRRGLSARWPQFWAFWRIAVWLLIQFPGIIIMSDASPRTSYRPAGWSTVSGGMGIFNSSDTFQVPGDYVTNSYIFNMLDLTAFLTRDMPVYQLEGRNTTLDKSISWAASECRVYQAVDSAIQICAKESNKGGSILTGIRACDPGKLDDKGDCSLNPQWPGWDSFVAFSSTLDIYRLNISMAADRRSSAILEVTDKGKPTRQDNHPSEFLDAFDNLFCPFSPGNSTISRYCETGQVRSDVTLNLWMFVYSNYQSEGFESSIAVDTLRNIYATALFLYNPVFRGAVFAPNAPAFLRTAQEGLADENYFPGTPARRSSHLAPATWTVLAFTVSVGFLSSASLLAIFFALWFKQPQLSAFGPLNAFKADLVQFGRAGSLDLDALMTGKTDKEVALAADGIRIRPR</sequence>
<evidence type="ECO:0000256" key="1">
    <source>
        <dbReference type="SAM" id="MobiDB-lite"/>
    </source>
</evidence>
<dbReference type="Proteomes" id="UP000689129">
    <property type="component" value="Unassembled WGS sequence"/>
</dbReference>
<evidence type="ECO:0000256" key="2">
    <source>
        <dbReference type="SAM" id="Phobius"/>
    </source>
</evidence>
<reference evidence="3" key="1">
    <citation type="journal article" date="2021" name="Mol. Plant Pathol.">
        <title>A 20-kb lineage-specific genomic region tames virulence in pathogenic amphidiploid Verticillium longisporum.</title>
        <authorList>
            <person name="Harting R."/>
            <person name="Starke J."/>
            <person name="Kusch H."/>
            <person name="Poggeler S."/>
            <person name="Maurus I."/>
            <person name="Schluter R."/>
            <person name="Landesfeind M."/>
            <person name="Bulla I."/>
            <person name="Nowrousian M."/>
            <person name="de Jonge R."/>
            <person name="Stahlhut G."/>
            <person name="Hoff K.J."/>
            <person name="Asshauer K.P."/>
            <person name="Thurmer A."/>
            <person name="Stanke M."/>
            <person name="Daniel R."/>
            <person name="Morgenstern B."/>
            <person name="Thomma B.P.H.J."/>
            <person name="Kronstad J.W."/>
            <person name="Braus-Stromeyer S.A."/>
            <person name="Braus G.H."/>
        </authorList>
    </citation>
    <scope>NUCLEOTIDE SEQUENCE</scope>
    <source>
        <strain evidence="3">Vl32</strain>
    </source>
</reference>
<evidence type="ECO:0000313" key="4">
    <source>
        <dbReference type="Proteomes" id="UP000689129"/>
    </source>
</evidence>
<keyword evidence="2" id="KW-0472">Membrane</keyword>
<dbReference type="AlphaFoldDB" id="A0A8I3AWL8"/>
<proteinExistence type="predicted"/>
<feature type="region of interest" description="Disordered" evidence="1">
    <location>
        <begin position="1"/>
        <end position="89"/>
    </location>
</feature>
<feature type="compositionally biased region" description="Polar residues" evidence="1">
    <location>
        <begin position="26"/>
        <end position="56"/>
    </location>
</feature>
<dbReference type="EMBL" id="JAEMWZ010000032">
    <property type="protein sequence ID" value="KAG7141355.1"/>
    <property type="molecule type" value="Genomic_DNA"/>
</dbReference>
<keyword evidence="2" id="KW-0812">Transmembrane</keyword>